<comment type="caution">
    <text evidence="1">The sequence shown here is derived from an EMBL/GenBank/DDBJ whole genome shotgun (WGS) entry which is preliminary data.</text>
</comment>
<evidence type="ECO:0000313" key="1">
    <source>
        <dbReference type="EMBL" id="KAI5351343.1"/>
    </source>
</evidence>
<dbReference type="InterPro" id="IPR043128">
    <property type="entry name" value="Rev_trsase/Diguanyl_cyclase"/>
</dbReference>
<evidence type="ECO:0008006" key="3">
    <source>
        <dbReference type="Google" id="ProtNLM"/>
    </source>
</evidence>
<sequence length="153" mass="17891">MWVSSSVTGHVPNCHPYLEPLIVVFSRLREYQLYVKKEKCEFCCQEIMFLGHLVSKGKIRMDGKKVQVILDWPTPTKVLELRSILGLANYYCKFIEGYSKKVNALTCLLRKDRPWCWMEKCDEAFENIKKVVASEPVLKLLDFEMPFKVHNDA</sequence>
<dbReference type="SUPFAM" id="SSF56672">
    <property type="entry name" value="DNA/RNA polymerases"/>
    <property type="match status" value="1"/>
</dbReference>
<dbReference type="InterPro" id="IPR043502">
    <property type="entry name" value="DNA/RNA_pol_sf"/>
</dbReference>
<dbReference type="FunFam" id="3.30.70.270:FF:000020">
    <property type="entry name" value="Transposon Tf2-6 polyprotein-like Protein"/>
    <property type="match status" value="1"/>
</dbReference>
<dbReference type="EMBL" id="JAJFAZ020000001">
    <property type="protein sequence ID" value="KAI5351343.1"/>
    <property type="molecule type" value="Genomic_DNA"/>
</dbReference>
<dbReference type="AlphaFoldDB" id="A0AAD4ZNK0"/>
<organism evidence="1 2">
    <name type="scientific">Prunus dulcis</name>
    <name type="common">Almond</name>
    <name type="synonym">Amygdalus dulcis</name>
    <dbReference type="NCBI Taxonomy" id="3755"/>
    <lineage>
        <taxon>Eukaryota</taxon>
        <taxon>Viridiplantae</taxon>
        <taxon>Streptophyta</taxon>
        <taxon>Embryophyta</taxon>
        <taxon>Tracheophyta</taxon>
        <taxon>Spermatophyta</taxon>
        <taxon>Magnoliopsida</taxon>
        <taxon>eudicotyledons</taxon>
        <taxon>Gunneridae</taxon>
        <taxon>Pentapetalae</taxon>
        <taxon>rosids</taxon>
        <taxon>fabids</taxon>
        <taxon>Rosales</taxon>
        <taxon>Rosaceae</taxon>
        <taxon>Amygdaloideae</taxon>
        <taxon>Amygdaleae</taxon>
        <taxon>Prunus</taxon>
    </lineage>
</organism>
<dbReference type="PANTHER" id="PTHR37984">
    <property type="entry name" value="PROTEIN CBG26694"/>
    <property type="match status" value="1"/>
</dbReference>
<keyword evidence="2" id="KW-1185">Reference proteome</keyword>
<gene>
    <name evidence="1" type="ORF">L3X38_004234</name>
</gene>
<proteinExistence type="predicted"/>
<evidence type="ECO:0000313" key="2">
    <source>
        <dbReference type="Proteomes" id="UP001054821"/>
    </source>
</evidence>
<reference evidence="1 2" key="1">
    <citation type="journal article" date="2022" name="G3 (Bethesda)">
        <title>Whole-genome sequence and methylome profiling of the almond [Prunus dulcis (Mill.) D.A. Webb] cultivar 'Nonpareil'.</title>
        <authorList>
            <person name="D'Amico-Willman K.M."/>
            <person name="Ouma W.Z."/>
            <person name="Meulia T."/>
            <person name="Sideli G.M."/>
            <person name="Gradziel T.M."/>
            <person name="Fresnedo-Ramirez J."/>
        </authorList>
    </citation>
    <scope>NUCLEOTIDE SEQUENCE [LARGE SCALE GENOMIC DNA]</scope>
    <source>
        <strain evidence="1">Clone GOH B32 T37-40</strain>
    </source>
</reference>
<accession>A0AAD4ZNK0</accession>
<dbReference type="PANTHER" id="PTHR37984:SF5">
    <property type="entry name" value="PROTEIN NYNRIN-LIKE"/>
    <property type="match status" value="1"/>
</dbReference>
<protein>
    <recommendedName>
        <fullName evidence="3">Transposable element protein</fullName>
    </recommendedName>
</protein>
<name>A0AAD4ZNK0_PRUDU</name>
<dbReference type="Proteomes" id="UP001054821">
    <property type="component" value="Chromosome 1"/>
</dbReference>
<dbReference type="InterPro" id="IPR050951">
    <property type="entry name" value="Retrovirus_Pol_polyprotein"/>
</dbReference>
<dbReference type="Gene3D" id="3.30.70.270">
    <property type="match status" value="2"/>
</dbReference>